<protein>
    <submittedName>
        <fullName evidence="4">Cupin</fullName>
    </submittedName>
</protein>
<evidence type="ECO:0000256" key="2">
    <source>
        <dbReference type="SAM" id="MobiDB-lite"/>
    </source>
</evidence>
<proteinExistence type="predicted"/>
<name>M0CUU5_HALPD</name>
<evidence type="ECO:0000313" key="5">
    <source>
        <dbReference type="Proteomes" id="UP000011513"/>
    </source>
</evidence>
<dbReference type="EMBL" id="AOIV01000045">
    <property type="protein sequence ID" value="ELZ26192.1"/>
    <property type="molecule type" value="Genomic_DNA"/>
</dbReference>
<feature type="region of interest" description="Disordered" evidence="2">
    <location>
        <begin position="1"/>
        <end position="20"/>
    </location>
</feature>
<reference evidence="4 5" key="1">
    <citation type="journal article" date="2014" name="PLoS Genet.">
        <title>Phylogenetically driven sequencing of extremely halophilic archaea reveals strategies for static and dynamic osmo-response.</title>
        <authorList>
            <person name="Becker E.A."/>
            <person name="Seitzer P.M."/>
            <person name="Tritt A."/>
            <person name="Larsen D."/>
            <person name="Krusor M."/>
            <person name="Yao A.I."/>
            <person name="Wu D."/>
            <person name="Madern D."/>
            <person name="Eisen J.A."/>
            <person name="Darling A.E."/>
            <person name="Facciotti M.T."/>
        </authorList>
    </citation>
    <scope>NUCLEOTIDE SEQUENCE [LARGE SCALE GENOMIC DNA]</scope>
    <source>
        <strain evidence="4 5">JCM 14848</strain>
    </source>
</reference>
<gene>
    <name evidence="4" type="ORF">C474_20866</name>
</gene>
<dbReference type="AlphaFoldDB" id="M0CUU5"/>
<keyword evidence="1" id="KW-0479">Metal-binding</keyword>
<keyword evidence="5" id="KW-1185">Reference proteome</keyword>
<sequence>MGLFQCHDDARNSSTERPVALGRRAVTELIGRPPEETGMVKRVSVSDLPDAPNPTSGKKEVDEAVGASAFGFNVYEVRPGERVPWGYHSHPDHEELFYVVSGTITVDTEDGPVRAEAGDAVFVSPGEKNRARNDGAEAAEVIAVGAPKDEDGAVIEEECPACGAVTDRTYESVESGGRTEYVLSCAACGAETDQFGAGPDDGNETGA</sequence>
<dbReference type="Gene3D" id="2.60.120.10">
    <property type="entry name" value="Jelly Rolls"/>
    <property type="match status" value="1"/>
</dbReference>
<comment type="caution">
    <text evidence="4">The sequence shown here is derived from an EMBL/GenBank/DDBJ whole genome shotgun (WGS) entry which is preliminary data.</text>
</comment>
<dbReference type="GO" id="GO:0046872">
    <property type="term" value="F:metal ion binding"/>
    <property type="evidence" value="ECO:0007669"/>
    <property type="project" value="UniProtKB-KW"/>
</dbReference>
<dbReference type="Pfam" id="PF07883">
    <property type="entry name" value="Cupin_2"/>
    <property type="match status" value="1"/>
</dbReference>
<feature type="domain" description="Cupin type-2" evidence="3">
    <location>
        <begin position="74"/>
        <end position="144"/>
    </location>
</feature>
<dbReference type="InterPro" id="IPR051610">
    <property type="entry name" value="GPI/OXD"/>
</dbReference>
<evidence type="ECO:0000256" key="1">
    <source>
        <dbReference type="ARBA" id="ARBA00022723"/>
    </source>
</evidence>
<organism evidence="4 5">
    <name type="scientific">Halogeometricum pallidum JCM 14848</name>
    <dbReference type="NCBI Taxonomy" id="1227487"/>
    <lineage>
        <taxon>Archaea</taxon>
        <taxon>Methanobacteriati</taxon>
        <taxon>Methanobacteriota</taxon>
        <taxon>Stenosarchaea group</taxon>
        <taxon>Halobacteria</taxon>
        <taxon>Halobacteriales</taxon>
        <taxon>Haloferacaceae</taxon>
        <taxon>Halogeometricum</taxon>
    </lineage>
</organism>
<dbReference type="InterPro" id="IPR011051">
    <property type="entry name" value="RmlC_Cupin_sf"/>
</dbReference>
<dbReference type="SUPFAM" id="SSF51182">
    <property type="entry name" value="RmlC-like cupins"/>
    <property type="match status" value="1"/>
</dbReference>
<dbReference type="PANTHER" id="PTHR35848:SF9">
    <property type="entry name" value="SLL1358 PROTEIN"/>
    <property type="match status" value="1"/>
</dbReference>
<dbReference type="Proteomes" id="UP000011513">
    <property type="component" value="Unassembled WGS sequence"/>
</dbReference>
<dbReference type="InterPro" id="IPR013096">
    <property type="entry name" value="Cupin_2"/>
</dbReference>
<dbReference type="eggNOG" id="arCOG02998">
    <property type="taxonomic scope" value="Archaea"/>
</dbReference>
<accession>M0CUU5</accession>
<evidence type="ECO:0000313" key="4">
    <source>
        <dbReference type="EMBL" id="ELZ26192.1"/>
    </source>
</evidence>
<dbReference type="InterPro" id="IPR014710">
    <property type="entry name" value="RmlC-like_jellyroll"/>
</dbReference>
<dbReference type="PANTHER" id="PTHR35848">
    <property type="entry name" value="OXALATE-BINDING PROTEIN"/>
    <property type="match status" value="1"/>
</dbReference>
<evidence type="ECO:0000259" key="3">
    <source>
        <dbReference type="Pfam" id="PF07883"/>
    </source>
</evidence>
<dbReference type="InParanoid" id="M0CUU5"/>
<feature type="compositionally biased region" description="Basic and acidic residues" evidence="2">
    <location>
        <begin position="1"/>
        <end position="11"/>
    </location>
</feature>